<evidence type="ECO:0000256" key="1">
    <source>
        <dbReference type="ARBA" id="ARBA00004571"/>
    </source>
</evidence>
<feature type="domain" description="TonB-dependent receptor plug" evidence="15">
    <location>
        <begin position="56"/>
        <end position="165"/>
    </location>
</feature>
<accession>A0ABN1A1A5</accession>
<keyword evidence="10 11" id="KW-0998">Cell outer membrane</keyword>
<keyword evidence="4" id="KW-0410">Iron transport</keyword>
<dbReference type="PROSITE" id="PS52016">
    <property type="entry name" value="TONB_DEPENDENT_REC_3"/>
    <property type="match status" value="1"/>
</dbReference>
<comment type="subcellular location">
    <subcellularLocation>
        <location evidence="1 11">Cell outer membrane</location>
        <topology evidence="1 11">Multi-pass membrane protein</topology>
    </subcellularLocation>
</comment>
<keyword evidence="3 11" id="KW-1134">Transmembrane beta strand</keyword>
<keyword evidence="17" id="KW-1185">Reference proteome</keyword>
<keyword evidence="5 11" id="KW-0812">Transmembrane</keyword>
<proteinExistence type="inferred from homology"/>
<evidence type="ECO:0000256" key="9">
    <source>
        <dbReference type="ARBA" id="ARBA00023136"/>
    </source>
</evidence>
<dbReference type="InterPro" id="IPR039426">
    <property type="entry name" value="TonB-dep_rcpt-like"/>
</dbReference>
<dbReference type="Pfam" id="PF07715">
    <property type="entry name" value="Plug"/>
    <property type="match status" value="1"/>
</dbReference>
<evidence type="ECO:0000259" key="14">
    <source>
        <dbReference type="Pfam" id="PF00593"/>
    </source>
</evidence>
<evidence type="ECO:0000256" key="4">
    <source>
        <dbReference type="ARBA" id="ARBA00022496"/>
    </source>
</evidence>
<evidence type="ECO:0000256" key="5">
    <source>
        <dbReference type="ARBA" id="ARBA00022692"/>
    </source>
</evidence>
<evidence type="ECO:0000313" key="17">
    <source>
        <dbReference type="Proteomes" id="UP001500713"/>
    </source>
</evidence>
<keyword evidence="7" id="KW-0406">Ion transport</keyword>
<comment type="similarity">
    <text evidence="11 12">Belongs to the TonB-dependent receptor family.</text>
</comment>
<dbReference type="PANTHER" id="PTHR32552:SF81">
    <property type="entry name" value="TONB-DEPENDENT OUTER MEMBRANE RECEPTOR"/>
    <property type="match status" value="1"/>
</dbReference>
<evidence type="ECO:0000313" key="16">
    <source>
        <dbReference type="EMBL" id="GAA0465110.1"/>
    </source>
</evidence>
<keyword evidence="8 12" id="KW-0798">TonB box</keyword>
<dbReference type="Pfam" id="PF00593">
    <property type="entry name" value="TonB_dep_Rec_b-barrel"/>
    <property type="match status" value="1"/>
</dbReference>
<evidence type="ECO:0000256" key="12">
    <source>
        <dbReference type="RuleBase" id="RU003357"/>
    </source>
</evidence>
<evidence type="ECO:0000256" key="3">
    <source>
        <dbReference type="ARBA" id="ARBA00022452"/>
    </source>
</evidence>
<evidence type="ECO:0000256" key="8">
    <source>
        <dbReference type="ARBA" id="ARBA00023077"/>
    </source>
</evidence>
<feature type="signal peptide" evidence="13">
    <location>
        <begin position="1"/>
        <end position="23"/>
    </location>
</feature>
<sequence>MVRARFLVGTALGIFGFSSAALAQGTNPQQQSTNQTTGNPVFGEIVVTAQKREENVQDVPISITALSGDTLSQIGIQESEQLGEFLPGLEISTSSGEGSQLILFLRGAGLNDFNTNNSGPVAIYSDEVYVSSPALTAFQFFDTERVEVLKGPQGTLYGRNTTGGAVKFITAKPTDYFTAKASASYAEFDTTRFEAAVSGPIIDSIRARVAISKSDSDGYVTNLLDGSKENGVDTFSWRGTIDADVAESFTLRANIHGNEVSSSAFKFNHLGSLPGGVDALGYRGPDDPFEGSYNRGGNVDLSSIGGYLEANLELGAVTITSVTAYDEVDRSLPEETDSSPLDLLFVNYDVESETFTQELRISGEGDNFQWLLGGFYLTEDLRQNQTIDLFRELRVLTGGAPDPTGAVAGAPVLFARSLNSQDLETFAIFGQASYEILPDLTLTGGLRYTNEKKTFSALGQLEDPAFFPQPVPVYQATDLENKDDAISWRVALDYQATPDVLLYGSVAKGFKSGGFNGGFLSLDPVESAIQLQPYEPEFLTAYEVGIKSDWLDGALRVNAALFFNDFSDLQVFTLVNTNALPLQVLDNAGGAEVFGFELDTTIFPTDGLLFNISAAYLDSELSQLTNAVGTSFDGNRIANTPEFSVSALARYDFDITDTIGAFVQGSIAMKSDIFFSTENDPIVSQDGYALVNARAGVSFAEGKYKLSVFGTNLTDKAYLTNVTDLTDFGFYSRYFGQPRQIGVELAVEY</sequence>
<dbReference type="SUPFAM" id="SSF56935">
    <property type="entry name" value="Porins"/>
    <property type="match status" value="1"/>
</dbReference>
<gene>
    <name evidence="16" type="ORF">GCM10009096_02070</name>
</gene>
<organism evidence="16 17">
    <name type="scientific">Parasphingorhabdus litoris</name>
    <dbReference type="NCBI Taxonomy" id="394733"/>
    <lineage>
        <taxon>Bacteria</taxon>
        <taxon>Pseudomonadati</taxon>
        <taxon>Pseudomonadota</taxon>
        <taxon>Alphaproteobacteria</taxon>
        <taxon>Sphingomonadales</taxon>
        <taxon>Sphingomonadaceae</taxon>
        <taxon>Parasphingorhabdus</taxon>
    </lineage>
</organism>
<dbReference type="InterPro" id="IPR000531">
    <property type="entry name" value="Beta-barrel_TonB"/>
</dbReference>
<comment type="caution">
    <text evidence="16">The sequence shown here is derived from an EMBL/GenBank/DDBJ whole genome shotgun (WGS) entry which is preliminary data.</text>
</comment>
<evidence type="ECO:0000256" key="7">
    <source>
        <dbReference type="ARBA" id="ARBA00023065"/>
    </source>
</evidence>
<dbReference type="PANTHER" id="PTHR32552">
    <property type="entry name" value="FERRICHROME IRON RECEPTOR-RELATED"/>
    <property type="match status" value="1"/>
</dbReference>
<dbReference type="Gene3D" id="2.40.170.20">
    <property type="entry name" value="TonB-dependent receptor, beta-barrel domain"/>
    <property type="match status" value="1"/>
</dbReference>
<keyword evidence="13" id="KW-0732">Signal</keyword>
<name>A0ABN1A1A5_9SPHN</name>
<keyword evidence="6" id="KW-0408">Iron</keyword>
<reference evidence="16 17" key="1">
    <citation type="journal article" date="2019" name="Int. J. Syst. Evol. Microbiol.">
        <title>The Global Catalogue of Microorganisms (GCM) 10K type strain sequencing project: providing services to taxonomists for standard genome sequencing and annotation.</title>
        <authorList>
            <consortium name="The Broad Institute Genomics Platform"/>
            <consortium name="The Broad Institute Genome Sequencing Center for Infectious Disease"/>
            <person name="Wu L."/>
            <person name="Ma J."/>
        </authorList>
    </citation>
    <scope>NUCLEOTIDE SEQUENCE [LARGE SCALE GENOMIC DNA]</scope>
    <source>
        <strain evidence="16 17">JCM 14162</strain>
    </source>
</reference>
<evidence type="ECO:0000256" key="13">
    <source>
        <dbReference type="SAM" id="SignalP"/>
    </source>
</evidence>
<protein>
    <submittedName>
        <fullName evidence="16">TonB-dependent receptor</fullName>
    </submittedName>
</protein>
<evidence type="ECO:0000256" key="6">
    <source>
        <dbReference type="ARBA" id="ARBA00023004"/>
    </source>
</evidence>
<dbReference type="InterPro" id="IPR012910">
    <property type="entry name" value="Plug_dom"/>
</dbReference>
<evidence type="ECO:0000256" key="11">
    <source>
        <dbReference type="PROSITE-ProRule" id="PRU01360"/>
    </source>
</evidence>
<feature type="chain" id="PRO_5046257406" evidence="13">
    <location>
        <begin position="24"/>
        <end position="749"/>
    </location>
</feature>
<keyword evidence="9 11" id="KW-0472">Membrane</keyword>
<keyword evidence="16" id="KW-0675">Receptor</keyword>
<dbReference type="Proteomes" id="UP001500713">
    <property type="component" value="Unassembled WGS sequence"/>
</dbReference>
<evidence type="ECO:0000256" key="2">
    <source>
        <dbReference type="ARBA" id="ARBA00022448"/>
    </source>
</evidence>
<keyword evidence="2 11" id="KW-0813">Transport</keyword>
<evidence type="ECO:0000259" key="15">
    <source>
        <dbReference type="Pfam" id="PF07715"/>
    </source>
</evidence>
<dbReference type="InterPro" id="IPR036942">
    <property type="entry name" value="Beta-barrel_TonB_sf"/>
</dbReference>
<evidence type="ECO:0000256" key="10">
    <source>
        <dbReference type="ARBA" id="ARBA00023237"/>
    </source>
</evidence>
<feature type="domain" description="TonB-dependent receptor-like beta-barrel" evidence="14">
    <location>
        <begin position="284"/>
        <end position="713"/>
    </location>
</feature>
<dbReference type="EMBL" id="BAAAEM010000002">
    <property type="protein sequence ID" value="GAA0465110.1"/>
    <property type="molecule type" value="Genomic_DNA"/>
</dbReference>